<dbReference type="EMBL" id="CAFBMF010000061">
    <property type="protein sequence ID" value="CAB4902742.1"/>
    <property type="molecule type" value="Genomic_DNA"/>
</dbReference>
<dbReference type="PANTHER" id="PTHR42693:SF43">
    <property type="entry name" value="BLL2667 PROTEIN"/>
    <property type="match status" value="1"/>
</dbReference>
<dbReference type="SUPFAM" id="SSF53649">
    <property type="entry name" value="Alkaline phosphatase-like"/>
    <property type="match status" value="1"/>
</dbReference>
<evidence type="ECO:0000313" key="9">
    <source>
        <dbReference type="EMBL" id="CAB5021224.1"/>
    </source>
</evidence>
<dbReference type="GO" id="GO:0046872">
    <property type="term" value="F:metal ion binding"/>
    <property type="evidence" value="ECO:0007669"/>
    <property type="project" value="UniProtKB-KW"/>
</dbReference>
<dbReference type="PROSITE" id="PS00149">
    <property type="entry name" value="SULFATASE_2"/>
    <property type="match status" value="1"/>
</dbReference>
<sequence length="757" mass="83185">MRFTVYAQHMAAASSVEPHLVSYPTPPADAPNMVVIVLDDIGFGQLGCFGSLINTPNIDSLAERGIRLNRFHVTSICSSTRAALFTGRNHHAVGVGATQETSFALPGYSGRIPKTAAALPRILRDNGYNTMCVGKWHLTPQADYSASGPFDRWPLGLGFERYYGFLGAETNHWAPELVRDNTPIPTPTRTTQDGAYHLTEDLADQAISMIRDQQHATTDKPFFLWFATGAAHAPHHVTREWFEPYAGQFDEGWEVLRERTYQRQLELGVIPPDTNLTPRPTWVPEWSTLSADEQRLFARYMEVFAGFVTHTDAQIGRILAFLDEQGLADNTIITLMSDNGSSSEGGPIGTLNESASWLGDHATVEEALANIDEIGGPNHTNHYPWGWAWAGNSPFQLWKRYSWLGGVRAPFIARWPKKIKDAGSIRNQFTHAIDLAPTLLGAIGLSMPEVVDGVQQQRVDGVDASSMLFDTSRPEHRTTQYFEMHGSRSIYHEGWKATSNFVSPLFNERSHITGSHSYETDVWQLFDLTNDFSESTDLSAQYPERVRELEESWIEQATANNVFPLFDPAARYPGHPGEYPLPRSATYQPSPHPIAAGRVPSMFGGFTMAAVVECPANETGIIAALGDHQGGWALRLDHGIVHFDVVYGHQRAHLVGTEKISAGEFQLTVTMKAGALALFVNDSQIATGHFGGMFMFPGVTTAAGGMWIGRHEGLPIVDSYSCPNDFTGRIHTVTISSGSPSAGPSLATTMRIAEGAD</sequence>
<evidence type="ECO:0000256" key="2">
    <source>
        <dbReference type="ARBA" id="ARBA00022723"/>
    </source>
</evidence>
<dbReference type="InterPro" id="IPR017850">
    <property type="entry name" value="Alkaline_phosphatase_core_sf"/>
</dbReference>
<dbReference type="EMBL" id="CAEZZP010000076">
    <property type="protein sequence ID" value="CAB4777074.1"/>
    <property type="molecule type" value="Genomic_DNA"/>
</dbReference>
<protein>
    <submittedName>
        <fullName evidence="7">Unannotated protein</fullName>
    </submittedName>
</protein>
<reference evidence="7" key="1">
    <citation type="submission" date="2020-05" db="EMBL/GenBank/DDBJ databases">
        <authorList>
            <person name="Chiriac C."/>
            <person name="Salcher M."/>
            <person name="Ghai R."/>
            <person name="Kavagutti S V."/>
        </authorList>
    </citation>
    <scope>NUCLEOTIDE SEQUENCE</scope>
</reference>
<dbReference type="InterPro" id="IPR024607">
    <property type="entry name" value="Sulfatase_CS"/>
</dbReference>
<evidence type="ECO:0000256" key="3">
    <source>
        <dbReference type="ARBA" id="ARBA00022801"/>
    </source>
</evidence>
<evidence type="ECO:0000313" key="6">
    <source>
        <dbReference type="EMBL" id="CAB4777074.1"/>
    </source>
</evidence>
<dbReference type="CDD" id="cd16025">
    <property type="entry name" value="PAS_like"/>
    <property type="match status" value="1"/>
</dbReference>
<keyword evidence="4" id="KW-0106">Calcium</keyword>
<dbReference type="EMBL" id="CAFBLJ010000107">
    <property type="protein sequence ID" value="CAB4880036.1"/>
    <property type="molecule type" value="Genomic_DNA"/>
</dbReference>
<dbReference type="Gene3D" id="3.30.1120.10">
    <property type="match status" value="1"/>
</dbReference>
<dbReference type="Gene3D" id="3.40.720.10">
    <property type="entry name" value="Alkaline Phosphatase, subunit A"/>
    <property type="match status" value="1"/>
</dbReference>
<gene>
    <name evidence="6" type="ORF">UFOPK2880_01180</name>
    <name evidence="7" type="ORF">UFOPK3304_01552</name>
    <name evidence="8" type="ORF">UFOPK3494_01024</name>
    <name evidence="9" type="ORF">UFOPK4134_00289</name>
</gene>
<organism evidence="7">
    <name type="scientific">freshwater metagenome</name>
    <dbReference type="NCBI Taxonomy" id="449393"/>
    <lineage>
        <taxon>unclassified sequences</taxon>
        <taxon>metagenomes</taxon>
        <taxon>ecological metagenomes</taxon>
    </lineage>
</organism>
<evidence type="ECO:0000256" key="4">
    <source>
        <dbReference type="ARBA" id="ARBA00022837"/>
    </source>
</evidence>
<evidence type="ECO:0000256" key="1">
    <source>
        <dbReference type="ARBA" id="ARBA00008779"/>
    </source>
</evidence>
<dbReference type="InterPro" id="IPR000917">
    <property type="entry name" value="Sulfatase_N"/>
</dbReference>
<feature type="domain" description="Sulfatase N-terminal" evidence="5">
    <location>
        <begin position="31"/>
        <end position="444"/>
    </location>
</feature>
<evidence type="ECO:0000313" key="8">
    <source>
        <dbReference type="EMBL" id="CAB4902742.1"/>
    </source>
</evidence>
<keyword evidence="2" id="KW-0479">Metal-binding</keyword>
<dbReference type="AlphaFoldDB" id="A0A6J7EAU1"/>
<proteinExistence type="inferred from homology"/>
<dbReference type="Pfam" id="PF00884">
    <property type="entry name" value="Sulfatase"/>
    <property type="match status" value="1"/>
</dbReference>
<accession>A0A6J7EAU1</accession>
<dbReference type="InterPro" id="IPR050738">
    <property type="entry name" value="Sulfatase"/>
</dbReference>
<dbReference type="EMBL" id="CAFBPS010000010">
    <property type="protein sequence ID" value="CAB5021224.1"/>
    <property type="molecule type" value="Genomic_DNA"/>
</dbReference>
<keyword evidence="3" id="KW-0378">Hydrolase</keyword>
<dbReference type="PANTHER" id="PTHR42693">
    <property type="entry name" value="ARYLSULFATASE FAMILY MEMBER"/>
    <property type="match status" value="1"/>
</dbReference>
<evidence type="ECO:0000259" key="5">
    <source>
        <dbReference type="Pfam" id="PF00884"/>
    </source>
</evidence>
<evidence type="ECO:0000313" key="7">
    <source>
        <dbReference type="EMBL" id="CAB4880036.1"/>
    </source>
</evidence>
<dbReference type="GO" id="GO:0016787">
    <property type="term" value="F:hydrolase activity"/>
    <property type="evidence" value="ECO:0007669"/>
    <property type="project" value="UniProtKB-KW"/>
</dbReference>
<dbReference type="InterPro" id="IPR013320">
    <property type="entry name" value="ConA-like_dom_sf"/>
</dbReference>
<name>A0A6J7EAU1_9ZZZZ</name>
<dbReference type="SUPFAM" id="SSF49899">
    <property type="entry name" value="Concanavalin A-like lectins/glucanases"/>
    <property type="match status" value="1"/>
</dbReference>
<comment type="similarity">
    <text evidence="1">Belongs to the sulfatase family.</text>
</comment>